<dbReference type="PRINTS" id="PR00922">
    <property type="entry name" value="DADACBPTASE3"/>
</dbReference>
<dbReference type="NCBIfam" id="TIGR00666">
    <property type="entry name" value="PBP4"/>
    <property type="match status" value="1"/>
</dbReference>
<proteinExistence type="inferred from homology"/>
<dbReference type="AlphaFoldDB" id="A0A7W3Y1L2"/>
<feature type="region of interest" description="Disordered" evidence="3">
    <location>
        <begin position="9"/>
        <end position="114"/>
    </location>
</feature>
<dbReference type="GO" id="GO:0006508">
    <property type="term" value="P:proteolysis"/>
    <property type="evidence" value="ECO:0007669"/>
    <property type="project" value="InterPro"/>
</dbReference>
<dbReference type="GO" id="GO:0009002">
    <property type="term" value="F:serine-type D-Ala-D-Ala carboxypeptidase activity"/>
    <property type="evidence" value="ECO:0007669"/>
    <property type="project" value="UniProtKB-EC"/>
</dbReference>
<feature type="compositionally biased region" description="Low complexity" evidence="3">
    <location>
        <begin position="99"/>
        <end position="114"/>
    </location>
</feature>
<organism evidence="4 5">
    <name type="scientific">Streptomyces alkaliphilus</name>
    <dbReference type="NCBI Taxonomy" id="1472722"/>
    <lineage>
        <taxon>Bacteria</taxon>
        <taxon>Bacillati</taxon>
        <taxon>Actinomycetota</taxon>
        <taxon>Actinomycetes</taxon>
        <taxon>Kitasatosporales</taxon>
        <taxon>Streptomycetaceae</taxon>
        <taxon>Streptomyces</taxon>
    </lineage>
</organism>
<dbReference type="Gene3D" id="3.40.710.10">
    <property type="entry name" value="DD-peptidase/beta-lactamase superfamily"/>
    <property type="match status" value="2"/>
</dbReference>
<evidence type="ECO:0000313" key="5">
    <source>
        <dbReference type="Proteomes" id="UP000538929"/>
    </source>
</evidence>
<dbReference type="SUPFAM" id="SSF56601">
    <property type="entry name" value="beta-lactamase/transpeptidase-like"/>
    <property type="match status" value="1"/>
</dbReference>
<gene>
    <name evidence="4" type="primary">dacB</name>
    <name evidence="4" type="ORF">FNQ90_09970</name>
</gene>
<keyword evidence="2 4" id="KW-0378">Hydrolase</keyword>
<evidence type="ECO:0000256" key="3">
    <source>
        <dbReference type="SAM" id="MobiDB-lite"/>
    </source>
</evidence>
<protein>
    <submittedName>
        <fullName evidence="4">D-alanyl-D-alanine carboxypeptidase/D-alanyl-D-alanine-endopeptidase</fullName>
        <ecNumber evidence="4">3.4.16.4</ecNumber>
    </submittedName>
</protein>
<dbReference type="PANTHER" id="PTHR30023:SF0">
    <property type="entry name" value="PENICILLIN-SENSITIVE CARBOXYPEPTIDASE A"/>
    <property type="match status" value="1"/>
</dbReference>
<dbReference type="GO" id="GO:0000270">
    <property type="term" value="P:peptidoglycan metabolic process"/>
    <property type="evidence" value="ECO:0007669"/>
    <property type="project" value="TreeGrafter"/>
</dbReference>
<dbReference type="Proteomes" id="UP000538929">
    <property type="component" value="Unassembled WGS sequence"/>
</dbReference>
<dbReference type="InterPro" id="IPR000667">
    <property type="entry name" value="Peptidase_S13"/>
</dbReference>
<evidence type="ECO:0000313" key="4">
    <source>
        <dbReference type="EMBL" id="MBB0244422.1"/>
    </source>
</evidence>
<keyword evidence="4" id="KW-0121">Carboxypeptidase</keyword>
<evidence type="ECO:0000256" key="1">
    <source>
        <dbReference type="ARBA" id="ARBA00006096"/>
    </source>
</evidence>
<keyword evidence="5" id="KW-1185">Reference proteome</keyword>
<dbReference type="EC" id="3.4.16.4" evidence="4"/>
<dbReference type="InterPro" id="IPR012338">
    <property type="entry name" value="Beta-lactam/transpept-like"/>
</dbReference>
<accession>A0A7W3Y1L2</accession>
<comment type="similarity">
    <text evidence="1">Belongs to the peptidase S13 family.</text>
</comment>
<evidence type="ECO:0000256" key="2">
    <source>
        <dbReference type="ARBA" id="ARBA00022801"/>
    </source>
</evidence>
<sequence length="477" mass="47923">MAAAMGAILLSGPWDAGQREAERARAAVVADAPTGSRDTGTAGDRSGGSRPGEEPPVAAPSAGPVLEPLGPRVIDFFPGAEPTPADRDRGIAGNPAPVDPASVLDPLLDDPALGPDPAASVIDLADGRPLYTRNGDRSMAPASTVKAATAAAALHTLGPDHRLTTRVVLDPDRERVILVGGGDTGLGHRELGRLAARTAEALRERGIDAVGVGWDAGPGKAPSHHPIGVNHNIAPFTPLMVNGGRLDDSTTGPAPRSADPAADAAGAFVRLLKGEGVEVRGSSAAPRPVPGKAEEVAVHRSAPLAVLVEEMLTDSDNDMAESLARAVGEARGHGAGLAGATRGVTEALTDIGLPMDGVRVADGSGLDRSGRMTTDALVGLLGLAADPGRPELRTVLTGLPVAGFTGTLDSRYPDVGAGVVRAKTGTLTGVNALAGTVVDTEGRVLAFAFLTEGTVSATAAQDALDRAAAALSRCGCG</sequence>
<name>A0A7W3Y1L2_9ACTN</name>
<reference evidence="5" key="1">
    <citation type="submission" date="2019-10" db="EMBL/GenBank/DDBJ databases">
        <title>Streptomyces sp. nov., a novel actinobacterium isolated from alkaline environment.</title>
        <authorList>
            <person name="Golinska P."/>
        </authorList>
    </citation>
    <scope>NUCLEOTIDE SEQUENCE [LARGE SCALE GENOMIC DNA]</scope>
    <source>
        <strain evidence="5">DSM 42118</strain>
    </source>
</reference>
<comment type="caution">
    <text evidence="4">The sequence shown here is derived from an EMBL/GenBank/DDBJ whole genome shotgun (WGS) entry which is preliminary data.</text>
</comment>
<keyword evidence="4" id="KW-0645">Protease</keyword>
<dbReference type="PANTHER" id="PTHR30023">
    <property type="entry name" value="D-ALANYL-D-ALANINE CARBOXYPEPTIDASE"/>
    <property type="match status" value="1"/>
</dbReference>
<dbReference type="EMBL" id="VKHT01000235">
    <property type="protein sequence ID" value="MBB0244422.1"/>
    <property type="molecule type" value="Genomic_DNA"/>
</dbReference>
<dbReference type="Pfam" id="PF02113">
    <property type="entry name" value="Peptidase_S13"/>
    <property type="match status" value="2"/>
</dbReference>